<proteinExistence type="predicted"/>
<accession>A0A5J4ZKT8</accession>
<dbReference type="InterPro" id="IPR039731">
    <property type="entry name" value="Rce1"/>
</dbReference>
<feature type="transmembrane region" description="Helical" evidence="1">
    <location>
        <begin position="140"/>
        <end position="159"/>
    </location>
</feature>
<dbReference type="OrthoDB" id="271604at2759"/>
<reference evidence="2 3" key="1">
    <citation type="submission" date="2019-09" db="EMBL/GenBank/DDBJ databases">
        <title>A chromosome-level genome assembly of the Chinese tupelo Nyssa sinensis.</title>
        <authorList>
            <person name="Yang X."/>
            <person name="Kang M."/>
            <person name="Yang Y."/>
            <person name="Xiong H."/>
            <person name="Wang M."/>
            <person name="Zhang Z."/>
            <person name="Wang Z."/>
            <person name="Wu H."/>
            <person name="Ma T."/>
            <person name="Liu J."/>
            <person name="Xi Z."/>
        </authorList>
    </citation>
    <scope>NUCLEOTIDE SEQUENCE [LARGE SCALE GENOMIC DNA]</scope>
    <source>
        <strain evidence="2">J267</strain>
        <tissue evidence="2">Leaf</tissue>
    </source>
</reference>
<evidence type="ECO:0000313" key="3">
    <source>
        <dbReference type="Proteomes" id="UP000325577"/>
    </source>
</evidence>
<keyword evidence="3" id="KW-1185">Reference proteome</keyword>
<dbReference type="PANTHER" id="PTHR13046:SF0">
    <property type="entry name" value="CAAX PRENYL PROTEASE 2"/>
    <property type="match status" value="1"/>
</dbReference>
<keyword evidence="1" id="KW-0812">Transmembrane</keyword>
<dbReference type="PANTHER" id="PTHR13046">
    <property type="entry name" value="PROTEASE U48 CAAX PRENYL PROTEASE RCE1"/>
    <property type="match status" value="1"/>
</dbReference>
<dbReference type="GO" id="GO:0071586">
    <property type="term" value="P:CAAX-box protein processing"/>
    <property type="evidence" value="ECO:0007669"/>
    <property type="project" value="InterPro"/>
</dbReference>
<dbReference type="GO" id="GO:0004222">
    <property type="term" value="F:metalloendopeptidase activity"/>
    <property type="evidence" value="ECO:0007669"/>
    <property type="project" value="InterPro"/>
</dbReference>
<feature type="transmembrane region" description="Helical" evidence="1">
    <location>
        <begin position="6"/>
        <end position="33"/>
    </location>
</feature>
<sequence length="204" mass="23162">MEEKGVAKPVAVAACTTMAFFYVAILYAPAFILRLPPPASFKSLMIRHVHLRWCFLSRLGHLLWTHSFLMDCIESLGSMAKNQYKFHVPTSVSGNSKYDPATNENKLYYPTTEAHLNHLLELYSQQNCSLLKASMVVRHFVAPLFCPICCNIMGLPVLYSRRKGIISVAFLAGMVAFLLLLFPLTHPDVYNGRTDNCWCWLRDN</sequence>
<organism evidence="2 3">
    <name type="scientific">Nyssa sinensis</name>
    <dbReference type="NCBI Taxonomy" id="561372"/>
    <lineage>
        <taxon>Eukaryota</taxon>
        <taxon>Viridiplantae</taxon>
        <taxon>Streptophyta</taxon>
        <taxon>Embryophyta</taxon>
        <taxon>Tracheophyta</taxon>
        <taxon>Spermatophyta</taxon>
        <taxon>Magnoliopsida</taxon>
        <taxon>eudicotyledons</taxon>
        <taxon>Gunneridae</taxon>
        <taxon>Pentapetalae</taxon>
        <taxon>asterids</taxon>
        <taxon>Cornales</taxon>
        <taxon>Nyssaceae</taxon>
        <taxon>Nyssa</taxon>
    </lineage>
</organism>
<evidence type="ECO:0000256" key="1">
    <source>
        <dbReference type="SAM" id="Phobius"/>
    </source>
</evidence>
<keyword evidence="1" id="KW-1133">Transmembrane helix</keyword>
<dbReference type="GO" id="GO:0005789">
    <property type="term" value="C:endoplasmic reticulum membrane"/>
    <property type="evidence" value="ECO:0007669"/>
    <property type="project" value="InterPro"/>
</dbReference>
<evidence type="ECO:0000313" key="2">
    <source>
        <dbReference type="EMBL" id="KAA8518589.1"/>
    </source>
</evidence>
<dbReference type="Proteomes" id="UP000325577">
    <property type="component" value="Linkage Group LG7"/>
</dbReference>
<feature type="transmembrane region" description="Helical" evidence="1">
    <location>
        <begin position="165"/>
        <end position="184"/>
    </location>
</feature>
<keyword evidence="1" id="KW-0472">Membrane</keyword>
<name>A0A5J4ZKT8_9ASTE</name>
<dbReference type="EMBL" id="CM018050">
    <property type="protein sequence ID" value="KAA8518589.1"/>
    <property type="molecule type" value="Genomic_DNA"/>
</dbReference>
<gene>
    <name evidence="2" type="ORF">F0562_016063</name>
</gene>
<protein>
    <submittedName>
        <fullName evidence="2">Uncharacterized protein</fullName>
    </submittedName>
</protein>
<dbReference type="AlphaFoldDB" id="A0A5J4ZKT8"/>